<evidence type="ECO:0000256" key="9">
    <source>
        <dbReference type="ARBA" id="ARBA00022909"/>
    </source>
</evidence>
<dbReference type="InterPro" id="IPR035907">
    <property type="entry name" value="Hppk_sf"/>
</dbReference>
<keyword evidence="15" id="KW-1185">Reference proteome</keyword>
<accession>A0A6I4V3A1</accession>
<evidence type="ECO:0000313" key="15">
    <source>
        <dbReference type="Proteomes" id="UP000471435"/>
    </source>
</evidence>
<keyword evidence="7 14" id="KW-0418">Kinase</keyword>
<dbReference type="SUPFAM" id="SSF55083">
    <property type="entry name" value="6-hydroxymethyl-7,8-dihydropterin pyrophosphokinase, HPPK"/>
    <property type="match status" value="1"/>
</dbReference>
<feature type="domain" description="7,8-dihydro-6-hydroxymethylpterin-pyrophosphokinase" evidence="13">
    <location>
        <begin position="7"/>
        <end position="136"/>
    </location>
</feature>
<dbReference type="GO" id="GO:0016301">
    <property type="term" value="F:kinase activity"/>
    <property type="evidence" value="ECO:0007669"/>
    <property type="project" value="UniProtKB-KW"/>
</dbReference>
<dbReference type="RefSeq" id="WP_160731571.1">
    <property type="nucleotide sequence ID" value="NZ_WTYP01000002.1"/>
</dbReference>
<evidence type="ECO:0000256" key="1">
    <source>
        <dbReference type="ARBA" id="ARBA00005051"/>
    </source>
</evidence>
<dbReference type="AlphaFoldDB" id="A0A6I4V3A1"/>
<comment type="function">
    <text evidence="10">Catalyzes the transfer of pyrophosphate from adenosine triphosphate (ATP) to 6-hydroxymethyl-7,8-dihydropterin, an enzymatic step in folate biosynthesis pathway.</text>
</comment>
<dbReference type="GO" id="GO:0046656">
    <property type="term" value="P:folic acid biosynthetic process"/>
    <property type="evidence" value="ECO:0007669"/>
    <property type="project" value="UniProtKB-KW"/>
</dbReference>
<evidence type="ECO:0000259" key="13">
    <source>
        <dbReference type="Pfam" id="PF01288"/>
    </source>
</evidence>
<evidence type="ECO:0000256" key="12">
    <source>
        <dbReference type="ARBA" id="ARBA00033413"/>
    </source>
</evidence>
<dbReference type="GO" id="GO:0046654">
    <property type="term" value="P:tetrahydrofolate biosynthetic process"/>
    <property type="evidence" value="ECO:0007669"/>
    <property type="project" value="UniProtKB-UniPathway"/>
</dbReference>
<dbReference type="Pfam" id="PF01288">
    <property type="entry name" value="HPPK"/>
    <property type="match status" value="1"/>
</dbReference>
<dbReference type="OrthoDB" id="9808041at2"/>
<keyword evidence="6" id="KW-0547">Nucleotide-binding</keyword>
<evidence type="ECO:0000256" key="5">
    <source>
        <dbReference type="ARBA" id="ARBA00022679"/>
    </source>
</evidence>
<comment type="similarity">
    <text evidence="2">Belongs to the HPPK family.</text>
</comment>
<dbReference type="GO" id="GO:0003848">
    <property type="term" value="F:2-amino-4-hydroxy-6-hydroxymethyldihydropteridine diphosphokinase activity"/>
    <property type="evidence" value="ECO:0007669"/>
    <property type="project" value="UniProtKB-EC"/>
</dbReference>
<organism evidence="14 15">
    <name type="scientific">Pontixanthobacter luteolus</name>
    <dbReference type="NCBI Taxonomy" id="295089"/>
    <lineage>
        <taxon>Bacteria</taxon>
        <taxon>Pseudomonadati</taxon>
        <taxon>Pseudomonadota</taxon>
        <taxon>Alphaproteobacteria</taxon>
        <taxon>Sphingomonadales</taxon>
        <taxon>Erythrobacteraceae</taxon>
        <taxon>Pontixanthobacter</taxon>
    </lineage>
</organism>
<dbReference type="PANTHER" id="PTHR43071">
    <property type="entry name" value="2-AMINO-4-HYDROXY-6-HYDROXYMETHYLDIHYDROPTERIDINE PYROPHOSPHOKINASE"/>
    <property type="match status" value="1"/>
</dbReference>
<comment type="caution">
    <text evidence="14">The sequence shown here is derived from an EMBL/GenBank/DDBJ whole genome shotgun (WGS) entry which is preliminary data.</text>
</comment>
<keyword evidence="5 14" id="KW-0808">Transferase</keyword>
<evidence type="ECO:0000313" key="14">
    <source>
        <dbReference type="EMBL" id="MXP48383.1"/>
    </source>
</evidence>
<comment type="pathway">
    <text evidence="1">Cofactor biosynthesis; tetrahydrofolate biosynthesis; 2-amino-4-hydroxy-6-hydroxymethyl-7,8-dihydropteridine diphosphate from 7,8-dihydroneopterin triphosphate: step 4/4.</text>
</comment>
<dbReference type="GO" id="GO:0005524">
    <property type="term" value="F:ATP binding"/>
    <property type="evidence" value="ECO:0007669"/>
    <property type="project" value="UniProtKB-KW"/>
</dbReference>
<proteinExistence type="inferred from homology"/>
<evidence type="ECO:0000256" key="10">
    <source>
        <dbReference type="ARBA" id="ARBA00029409"/>
    </source>
</evidence>
<sequence length="162" mass="17782">MTHRYLIGLGSNIPHPVYGKPAQVVRAAFGEIDKLGSLEMASPVIGSAPLGPSRRRYANAAAMIESSEAPSSLLRQLKKIERAFGVRRGGRWQARVLDLDIIMWSGGIWASSTLAIPHPHFRQRAFVLGPASAIAPLWRDPISSLSLRQLNARLTKPRPTTR</sequence>
<evidence type="ECO:0000256" key="7">
    <source>
        <dbReference type="ARBA" id="ARBA00022777"/>
    </source>
</evidence>
<keyword evidence="9" id="KW-0289">Folate biosynthesis</keyword>
<dbReference type="InterPro" id="IPR000550">
    <property type="entry name" value="Hppk"/>
</dbReference>
<dbReference type="UniPathway" id="UPA00077">
    <property type="reaction ID" value="UER00155"/>
</dbReference>
<reference evidence="14 15" key="1">
    <citation type="submission" date="2019-12" db="EMBL/GenBank/DDBJ databases">
        <title>Genomic-based taxomic classification of the family Erythrobacteraceae.</title>
        <authorList>
            <person name="Xu L."/>
        </authorList>
    </citation>
    <scope>NUCLEOTIDE SEQUENCE [LARGE SCALE GENOMIC DNA]</scope>
    <source>
        <strain evidence="14 15">SW-109</strain>
    </source>
</reference>
<evidence type="ECO:0000256" key="2">
    <source>
        <dbReference type="ARBA" id="ARBA00005810"/>
    </source>
</evidence>
<dbReference type="Proteomes" id="UP000471435">
    <property type="component" value="Unassembled WGS sequence"/>
</dbReference>
<evidence type="ECO:0000256" key="4">
    <source>
        <dbReference type="ARBA" id="ARBA00016218"/>
    </source>
</evidence>
<keyword evidence="8" id="KW-0067">ATP-binding</keyword>
<dbReference type="EMBL" id="WTYP01000002">
    <property type="protein sequence ID" value="MXP48383.1"/>
    <property type="molecule type" value="Genomic_DNA"/>
</dbReference>
<protein>
    <recommendedName>
        <fullName evidence="4">2-amino-4-hydroxy-6-hydroxymethyldihydropteridine pyrophosphokinase</fullName>
        <ecNumber evidence="3">2.7.6.3</ecNumber>
    </recommendedName>
    <alternativeName>
        <fullName evidence="11">6-hydroxymethyl-7,8-dihydropterin pyrophosphokinase</fullName>
    </alternativeName>
    <alternativeName>
        <fullName evidence="12">7,8-dihydro-6-hydroxymethylpterin-pyrophosphokinase</fullName>
    </alternativeName>
</protein>
<dbReference type="NCBIfam" id="TIGR01498">
    <property type="entry name" value="folK"/>
    <property type="match status" value="1"/>
</dbReference>
<dbReference type="CDD" id="cd00483">
    <property type="entry name" value="HPPK"/>
    <property type="match status" value="1"/>
</dbReference>
<evidence type="ECO:0000256" key="3">
    <source>
        <dbReference type="ARBA" id="ARBA00013253"/>
    </source>
</evidence>
<evidence type="ECO:0000256" key="11">
    <source>
        <dbReference type="ARBA" id="ARBA00029766"/>
    </source>
</evidence>
<dbReference type="Gene3D" id="3.30.70.560">
    <property type="entry name" value="7,8-Dihydro-6-hydroxymethylpterin-pyrophosphokinase HPPK"/>
    <property type="match status" value="1"/>
</dbReference>
<evidence type="ECO:0000256" key="6">
    <source>
        <dbReference type="ARBA" id="ARBA00022741"/>
    </source>
</evidence>
<dbReference type="EC" id="2.7.6.3" evidence="3"/>
<dbReference type="PANTHER" id="PTHR43071:SF1">
    <property type="entry name" value="2-AMINO-4-HYDROXY-6-HYDROXYMETHYLDIHYDROPTERIDINE PYROPHOSPHOKINASE"/>
    <property type="match status" value="1"/>
</dbReference>
<name>A0A6I4V3A1_9SPHN</name>
<evidence type="ECO:0000256" key="8">
    <source>
        <dbReference type="ARBA" id="ARBA00022840"/>
    </source>
</evidence>
<gene>
    <name evidence="14" type="primary">folK</name>
    <name evidence="14" type="ORF">GRI43_13385</name>
</gene>